<protein>
    <submittedName>
        <fullName evidence="1">Uncharacterized protein</fullName>
    </submittedName>
</protein>
<name>A0A224YAF7_9ACAR</name>
<dbReference type="AlphaFoldDB" id="A0A224YAF7"/>
<accession>A0A224YAF7</accession>
<reference evidence="1" key="1">
    <citation type="journal article" date="2017" name="Parasit. Vectors">
        <title>Sialotranscriptomics of Rhipicephalus zambeziensis reveals intricate expression profiles of secretory proteins and suggests tight temporal transcriptional regulation during blood-feeding.</title>
        <authorList>
            <person name="de Castro M.H."/>
            <person name="de Klerk D."/>
            <person name="Pienaar R."/>
            <person name="Rees D.J.G."/>
            <person name="Mans B.J."/>
        </authorList>
    </citation>
    <scope>NUCLEOTIDE SEQUENCE</scope>
    <source>
        <tissue evidence="1">Salivary glands</tissue>
    </source>
</reference>
<sequence>MTKPKLEMHKLTHFADKTSHKVSMALQLMHEAEYNYELGNATNKWTRYNKTKKHVYTQARQVLAERLWKYVGSGEHHEKRGGKIDVRHRALLPPRNGRTVHIEG</sequence>
<organism evidence="1">
    <name type="scientific">Rhipicephalus zambeziensis</name>
    <dbReference type="NCBI Taxonomy" id="60191"/>
    <lineage>
        <taxon>Eukaryota</taxon>
        <taxon>Metazoa</taxon>
        <taxon>Ecdysozoa</taxon>
        <taxon>Arthropoda</taxon>
        <taxon>Chelicerata</taxon>
        <taxon>Arachnida</taxon>
        <taxon>Acari</taxon>
        <taxon>Parasitiformes</taxon>
        <taxon>Ixodida</taxon>
        <taxon>Ixodoidea</taxon>
        <taxon>Ixodidae</taxon>
        <taxon>Rhipicephalinae</taxon>
        <taxon>Rhipicephalus</taxon>
        <taxon>Rhipicephalus</taxon>
    </lineage>
</organism>
<proteinExistence type="predicted"/>
<dbReference type="EMBL" id="GFPF01003502">
    <property type="protein sequence ID" value="MAA14648.1"/>
    <property type="molecule type" value="Transcribed_RNA"/>
</dbReference>
<evidence type="ECO:0000313" key="1">
    <source>
        <dbReference type="EMBL" id="MAA14648.1"/>
    </source>
</evidence>